<evidence type="ECO:0000256" key="5">
    <source>
        <dbReference type="ARBA" id="ARBA00022692"/>
    </source>
</evidence>
<dbReference type="PANTHER" id="PTHR30266:SF2">
    <property type="entry name" value="LARGE-CONDUCTANCE MECHANOSENSITIVE CHANNEL"/>
    <property type="match status" value="1"/>
</dbReference>
<feature type="transmembrane region" description="Helical" evidence="10">
    <location>
        <begin position="12"/>
        <end position="35"/>
    </location>
</feature>
<dbReference type="RefSeq" id="WP_390274150.1">
    <property type="nucleotide sequence ID" value="NZ_JBHRSA010000053.1"/>
</dbReference>
<reference evidence="12" key="1">
    <citation type="journal article" date="2019" name="Int. J. Syst. Evol. Microbiol.">
        <title>The Global Catalogue of Microorganisms (GCM) 10K type strain sequencing project: providing services to taxonomists for standard genome sequencing and annotation.</title>
        <authorList>
            <consortium name="The Broad Institute Genomics Platform"/>
            <consortium name="The Broad Institute Genome Sequencing Center for Infectious Disease"/>
            <person name="Wu L."/>
            <person name="Ma J."/>
        </authorList>
    </citation>
    <scope>NUCLEOTIDE SEQUENCE [LARGE SCALE GENOMIC DNA]</scope>
    <source>
        <strain evidence="12">KCTC 13128</strain>
    </source>
</reference>
<comment type="function">
    <text evidence="10">Channel that opens in response to stretch forces in the membrane lipid bilayer. May participate in the regulation of osmotic pressure changes within the cell.</text>
</comment>
<keyword evidence="9 10" id="KW-0407">Ion channel</keyword>
<dbReference type="InterPro" id="IPR019823">
    <property type="entry name" value="Mechanosensitive_channel_CS"/>
</dbReference>
<dbReference type="NCBIfam" id="NF001843">
    <property type="entry name" value="PRK00567.1-4"/>
    <property type="match status" value="1"/>
</dbReference>
<dbReference type="Pfam" id="PF01741">
    <property type="entry name" value="MscL"/>
    <property type="match status" value="1"/>
</dbReference>
<dbReference type="PRINTS" id="PR01264">
    <property type="entry name" value="MECHCHANNEL"/>
</dbReference>
<evidence type="ECO:0000256" key="2">
    <source>
        <dbReference type="ARBA" id="ARBA00007254"/>
    </source>
</evidence>
<dbReference type="NCBIfam" id="TIGR00220">
    <property type="entry name" value="mscL"/>
    <property type="match status" value="1"/>
</dbReference>
<evidence type="ECO:0000256" key="4">
    <source>
        <dbReference type="ARBA" id="ARBA00022475"/>
    </source>
</evidence>
<accession>A0ABV7CYX4</accession>
<comment type="caution">
    <text evidence="11">The sequence shown here is derived from an EMBL/GenBank/DDBJ whole genome shotgun (WGS) entry which is preliminary data.</text>
</comment>
<dbReference type="PROSITE" id="PS01327">
    <property type="entry name" value="MSCL"/>
    <property type="match status" value="1"/>
</dbReference>
<evidence type="ECO:0000256" key="8">
    <source>
        <dbReference type="ARBA" id="ARBA00023136"/>
    </source>
</evidence>
<keyword evidence="3 10" id="KW-0813">Transport</keyword>
<dbReference type="NCBIfam" id="NF010560">
    <property type="entry name" value="PRK13955.1"/>
    <property type="match status" value="1"/>
</dbReference>
<gene>
    <name evidence="10 11" type="primary">mscL</name>
    <name evidence="11" type="ORF">ACFOGI_14715</name>
</gene>
<dbReference type="Gene3D" id="1.10.1200.120">
    <property type="entry name" value="Large-conductance mechanosensitive channel, MscL, domain 1"/>
    <property type="match status" value="1"/>
</dbReference>
<evidence type="ECO:0000256" key="9">
    <source>
        <dbReference type="ARBA" id="ARBA00023303"/>
    </source>
</evidence>
<dbReference type="SUPFAM" id="SSF81330">
    <property type="entry name" value="Gated mechanosensitive channel"/>
    <property type="match status" value="1"/>
</dbReference>
<evidence type="ECO:0000313" key="11">
    <source>
        <dbReference type="EMBL" id="MFC3041498.1"/>
    </source>
</evidence>
<name>A0ABV7CYX4_9BACI</name>
<feature type="transmembrane region" description="Helical" evidence="10">
    <location>
        <begin position="64"/>
        <end position="87"/>
    </location>
</feature>
<keyword evidence="5 10" id="KW-0812">Transmembrane</keyword>
<proteinExistence type="inferred from homology"/>
<dbReference type="Proteomes" id="UP001595279">
    <property type="component" value="Unassembled WGS sequence"/>
</dbReference>
<dbReference type="InterPro" id="IPR036019">
    <property type="entry name" value="MscL_channel"/>
</dbReference>
<evidence type="ECO:0000313" key="12">
    <source>
        <dbReference type="Proteomes" id="UP001595279"/>
    </source>
</evidence>
<dbReference type="HAMAP" id="MF_00115">
    <property type="entry name" value="MscL"/>
    <property type="match status" value="1"/>
</dbReference>
<keyword evidence="4 10" id="KW-1003">Cell membrane</keyword>
<keyword evidence="8 10" id="KW-0472">Membrane</keyword>
<sequence>MWKDFKEFAFKGNVLDLAVAVVIGAAFGAIVTSLVENIITPTVGILLGGVDFTKLSLTVGSSEILYGNFLQSVFDFFVISFSIFLIIRVLMKFKREKEEEEVAAEEEEADVREELLTEIRDLLKEQNRKLK</sequence>
<comment type="subcellular location">
    <subcellularLocation>
        <location evidence="1 10">Cell membrane</location>
        <topology evidence="1 10">Multi-pass membrane protein</topology>
    </subcellularLocation>
</comment>
<evidence type="ECO:0000256" key="7">
    <source>
        <dbReference type="ARBA" id="ARBA00023065"/>
    </source>
</evidence>
<dbReference type="InterPro" id="IPR037673">
    <property type="entry name" value="MSC/AndL"/>
</dbReference>
<keyword evidence="6 10" id="KW-1133">Transmembrane helix</keyword>
<dbReference type="PANTHER" id="PTHR30266">
    <property type="entry name" value="MECHANOSENSITIVE CHANNEL MSCL"/>
    <property type="match status" value="1"/>
</dbReference>
<dbReference type="InterPro" id="IPR001185">
    <property type="entry name" value="MS_channel"/>
</dbReference>
<comment type="subunit">
    <text evidence="10">Homopentamer.</text>
</comment>
<dbReference type="EMBL" id="JBHRSA010000053">
    <property type="protein sequence ID" value="MFC3041498.1"/>
    <property type="molecule type" value="Genomic_DNA"/>
</dbReference>
<evidence type="ECO:0000256" key="6">
    <source>
        <dbReference type="ARBA" id="ARBA00022989"/>
    </source>
</evidence>
<protein>
    <recommendedName>
        <fullName evidence="10">Large-conductance mechanosensitive channel</fullName>
    </recommendedName>
</protein>
<evidence type="ECO:0000256" key="1">
    <source>
        <dbReference type="ARBA" id="ARBA00004651"/>
    </source>
</evidence>
<evidence type="ECO:0000256" key="3">
    <source>
        <dbReference type="ARBA" id="ARBA00022448"/>
    </source>
</evidence>
<comment type="similarity">
    <text evidence="2 10">Belongs to the MscL family.</text>
</comment>
<keyword evidence="7 10" id="KW-0406">Ion transport</keyword>
<organism evidence="11 12">
    <name type="scientific">Virgibacillus xinjiangensis</name>
    <dbReference type="NCBI Taxonomy" id="393090"/>
    <lineage>
        <taxon>Bacteria</taxon>
        <taxon>Bacillati</taxon>
        <taxon>Bacillota</taxon>
        <taxon>Bacilli</taxon>
        <taxon>Bacillales</taxon>
        <taxon>Bacillaceae</taxon>
        <taxon>Virgibacillus</taxon>
    </lineage>
</organism>
<keyword evidence="12" id="KW-1185">Reference proteome</keyword>
<evidence type="ECO:0000256" key="10">
    <source>
        <dbReference type="HAMAP-Rule" id="MF_00115"/>
    </source>
</evidence>